<evidence type="ECO:0000313" key="2">
    <source>
        <dbReference type="EMBL" id="ABE40765.1"/>
    </source>
</evidence>
<dbReference type="eggNOG" id="ENOG5033G9V">
    <property type="taxonomic scope" value="Bacteria"/>
</dbReference>
<dbReference type="STRING" id="316057.RPD_3542"/>
<dbReference type="BioCyc" id="RPAL316057:RPD_RS22375-MONOMER"/>
<dbReference type="AlphaFoldDB" id="Q133H4"/>
<organism evidence="2 3">
    <name type="scientific">Rhodopseudomonas palustris (strain BisB5)</name>
    <dbReference type="NCBI Taxonomy" id="316057"/>
    <lineage>
        <taxon>Bacteria</taxon>
        <taxon>Pseudomonadati</taxon>
        <taxon>Pseudomonadota</taxon>
        <taxon>Alphaproteobacteria</taxon>
        <taxon>Hyphomicrobiales</taxon>
        <taxon>Nitrobacteraceae</taxon>
        <taxon>Rhodopseudomonas</taxon>
    </lineage>
</organism>
<sequence length="129" mass="13261" precursor="true">MSMRRSGLIALAALLLSGSTALAQQPGKPCAADVKALCAGIAPGQGRIKACIKKQLTGLSQTCEERVFSVAVSSKVCRDDVTRLCASAKRGTGGVRACMKANIADVSEPCKDAMSRAASGHKLLRGGDL</sequence>
<reference evidence="2 3" key="1">
    <citation type="submission" date="2006-03" db="EMBL/GenBank/DDBJ databases">
        <title>Complete sequence of Rhodopseudomonas palustris BisB5.</title>
        <authorList>
            <consortium name="US DOE Joint Genome Institute"/>
            <person name="Copeland A."/>
            <person name="Lucas S."/>
            <person name="Lapidus A."/>
            <person name="Barry K."/>
            <person name="Detter J.C."/>
            <person name="Glavina del Rio T."/>
            <person name="Hammon N."/>
            <person name="Israni S."/>
            <person name="Dalin E."/>
            <person name="Tice H."/>
            <person name="Pitluck S."/>
            <person name="Chain P."/>
            <person name="Malfatti S."/>
            <person name="Shin M."/>
            <person name="Vergez L."/>
            <person name="Schmutz J."/>
            <person name="Larimer F."/>
            <person name="Land M."/>
            <person name="Hauser L."/>
            <person name="Pelletier D.A."/>
            <person name="Kyrpides N."/>
            <person name="Lykidis A."/>
            <person name="Oda Y."/>
            <person name="Harwood C.S."/>
            <person name="Richardson P."/>
        </authorList>
    </citation>
    <scope>NUCLEOTIDE SEQUENCE [LARGE SCALE GENOMIC DNA]</scope>
    <source>
        <strain evidence="2 3">BisB5</strain>
    </source>
</reference>
<feature type="chain" id="PRO_5004181736" description="Cysteine rich repeat protein" evidence="1">
    <location>
        <begin position="24"/>
        <end position="129"/>
    </location>
</feature>
<evidence type="ECO:0000313" key="3">
    <source>
        <dbReference type="Proteomes" id="UP000001818"/>
    </source>
</evidence>
<dbReference type="EMBL" id="CP000283">
    <property type="protein sequence ID" value="ABE40765.1"/>
    <property type="molecule type" value="Genomic_DNA"/>
</dbReference>
<gene>
    <name evidence="2" type="ordered locus">RPD_3542</name>
</gene>
<feature type="signal peptide" evidence="1">
    <location>
        <begin position="1"/>
        <end position="23"/>
    </location>
</feature>
<keyword evidence="1" id="KW-0732">Signal</keyword>
<dbReference type="Proteomes" id="UP000001818">
    <property type="component" value="Chromosome"/>
</dbReference>
<evidence type="ECO:0000256" key="1">
    <source>
        <dbReference type="SAM" id="SignalP"/>
    </source>
</evidence>
<dbReference type="HOGENOM" id="CLU_119064_2_0_5"/>
<accession>Q133H4</accession>
<evidence type="ECO:0008006" key="4">
    <source>
        <dbReference type="Google" id="ProtNLM"/>
    </source>
</evidence>
<dbReference type="KEGG" id="rpd:RPD_3542"/>
<name>Q133H4_RHOPS</name>
<proteinExistence type="predicted"/>
<protein>
    <recommendedName>
        <fullName evidence="4">Cysteine rich repeat protein</fullName>
    </recommendedName>
</protein>